<dbReference type="PROSITE" id="PS50989">
    <property type="entry name" value="COA_CT_CTER"/>
    <property type="match status" value="1"/>
</dbReference>
<dbReference type="InterPro" id="IPR034733">
    <property type="entry name" value="AcCoA_carboxyl_beta"/>
</dbReference>
<comment type="caution">
    <text evidence="5">The sequence shown here is derived from an EMBL/GenBank/DDBJ whole genome shotgun (WGS) entry which is preliminary data.</text>
</comment>
<feature type="domain" description="CoA carboxyltransferase N-terminal" evidence="3">
    <location>
        <begin position="1"/>
        <end position="255"/>
    </location>
</feature>
<dbReference type="PANTHER" id="PTHR42995">
    <property type="entry name" value="ACETYL-COENZYME A CARBOXYLASE CARBOXYL TRANSFERASE SUBUNIT BETA, CHLOROPLASTIC"/>
    <property type="match status" value="1"/>
</dbReference>
<dbReference type="SUPFAM" id="SSF52096">
    <property type="entry name" value="ClpP/crotonase"/>
    <property type="match status" value="2"/>
</dbReference>
<sequence>MTAVAEATRPEAASTGHRQRRLSGAEFLEQLLDAGSFRSWGRPVPAPPGADSAYLADLARARDRSGTDESVLTGEGTLDGQPVAVLASEFAFLGGSIGRSAAERIVAAIEEAGRRRLPLVAAPASGGTRMQEGTLAFLQMVRITEALAAYKRLGLPYLAYLRHPTTGGVFASWGSLGHITVAEPGGLVGFLGPKVYAGLTGQEFPVGIQSSEHLLARGTVDAVLDAPGFRNLAAEVLGILAGRGSWIDAGTPPVTANSSDDASAWDSVVLTRDARRPGLAELLDAGFGRLVRLHGTGRGAASASTAVVLAELEGRPVVVVGQDRAAQRAGSVLDAAGLAQARRGMRLAEELGLPLVTVVDTPGAELSVRAEESAIAGGIADCIAGMLGLTVPSVAVLLGEGAGGGALALAAARRTVAAEHAWLAPLPPEGASIIVHGDTSLAAELSERQRIGARALFEGGAVDEVVSEGEGFIKRLVEAASRHLAAQL</sequence>
<evidence type="ECO:0000256" key="1">
    <source>
        <dbReference type="ARBA" id="ARBA00022679"/>
    </source>
</evidence>
<accession>A0ABV5XT24</accession>
<dbReference type="Gene3D" id="3.90.226.10">
    <property type="entry name" value="2-enoyl-CoA Hydratase, Chain A, domain 1"/>
    <property type="match status" value="2"/>
</dbReference>
<dbReference type="Pfam" id="PF01039">
    <property type="entry name" value="Carboxyl_trans"/>
    <property type="match status" value="1"/>
</dbReference>
<keyword evidence="1" id="KW-0808">Transferase</keyword>
<dbReference type="RefSeq" id="WP_234754687.1">
    <property type="nucleotide sequence ID" value="NZ_BAAAWN010000001.1"/>
</dbReference>
<evidence type="ECO:0000256" key="2">
    <source>
        <dbReference type="SAM" id="MobiDB-lite"/>
    </source>
</evidence>
<feature type="domain" description="CoA carboxyltransferase C-terminal" evidence="4">
    <location>
        <begin position="255"/>
        <end position="488"/>
    </location>
</feature>
<proteinExistence type="predicted"/>
<evidence type="ECO:0000259" key="3">
    <source>
        <dbReference type="PROSITE" id="PS50980"/>
    </source>
</evidence>
<evidence type="ECO:0000313" key="6">
    <source>
        <dbReference type="Proteomes" id="UP001589702"/>
    </source>
</evidence>
<evidence type="ECO:0000313" key="5">
    <source>
        <dbReference type="EMBL" id="MFB9817893.1"/>
    </source>
</evidence>
<keyword evidence="6" id="KW-1185">Reference proteome</keyword>
<dbReference type="PROSITE" id="PS50980">
    <property type="entry name" value="COA_CT_NTER"/>
    <property type="match status" value="1"/>
</dbReference>
<organism evidence="5 6">
    <name type="scientific">Arthrobacter ramosus</name>
    <dbReference type="NCBI Taxonomy" id="1672"/>
    <lineage>
        <taxon>Bacteria</taxon>
        <taxon>Bacillati</taxon>
        <taxon>Actinomycetota</taxon>
        <taxon>Actinomycetes</taxon>
        <taxon>Micrococcales</taxon>
        <taxon>Micrococcaceae</taxon>
        <taxon>Arthrobacter</taxon>
    </lineage>
</organism>
<dbReference type="InterPro" id="IPR029045">
    <property type="entry name" value="ClpP/crotonase-like_dom_sf"/>
</dbReference>
<dbReference type="PRINTS" id="PR01070">
    <property type="entry name" value="ACCCTRFRASEB"/>
</dbReference>
<dbReference type="PANTHER" id="PTHR42995:SF5">
    <property type="entry name" value="ACETYL-COENZYME A CARBOXYLASE CARBOXYL TRANSFERASE SUBUNIT BETA, CHLOROPLASTIC"/>
    <property type="match status" value="1"/>
</dbReference>
<protein>
    <submittedName>
        <fullName evidence="5">Acetyl-CoA carboxylase carboxyltransferase subunit alpha/beta</fullName>
    </submittedName>
</protein>
<evidence type="ECO:0000259" key="4">
    <source>
        <dbReference type="PROSITE" id="PS50989"/>
    </source>
</evidence>
<dbReference type="EMBL" id="JBHMBC010000001">
    <property type="protein sequence ID" value="MFB9817893.1"/>
    <property type="molecule type" value="Genomic_DNA"/>
</dbReference>
<gene>
    <name evidence="5" type="ORF">ACFFP1_00080</name>
</gene>
<name>A0ABV5XT24_ARTRM</name>
<dbReference type="Proteomes" id="UP001589702">
    <property type="component" value="Unassembled WGS sequence"/>
</dbReference>
<reference evidence="5 6" key="1">
    <citation type="submission" date="2024-09" db="EMBL/GenBank/DDBJ databases">
        <authorList>
            <person name="Sun Q."/>
            <person name="Mori K."/>
        </authorList>
    </citation>
    <scope>NUCLEOTIDE SEQUENCE [LARGE SCALE GENOMIC DNA]</scope>
    <source>
        <strain evidence="5 6">JCM 1334</strain>
    </source>
</reference>
<dbReference type="InterPro" id="IPR011763">
    <property type="entry name" value="COA_CT_C"/>
</dbReference>
<feature type="region of interest" description="Disordered" evidence="2">
    <location>
        <begin position="1"/>
        <end position="20"/>
    </location>
</feature>
<dbReference type="InterPro" id="IPR011762">
    <property type="entry name" value="COA_CT_N"/>
</dbReference>
<dbReference type="InterPro" id="IPR000438">
    <property type="entry name" value="Acetyl_CoA_COase_Trfase_b_su"/>
</dbReference>